<comment type="caution">
    <text evidence="3">The sequence shown here is derived from an EMBL/GenBank/DDBJ whole genome shotgun (WGS) entry which is preliminary data.</text>
</comment>
<gene>
    <name evidence="3" type="ORF">R2X38_05300</name>
</gene>
<protein>
    <recommendedName>
        <fullName evidence="5">Secreted protein</fullName>
    </recommendedName>
</protein>
<keyword evidence="4" id="KW-1185">Reference proteome</keyword>
<name>A0ABU3ZE93_9GAMM</name>
<feature type="chain" id="PRO_5046236315" description="Secreted protein" evidence="2">
    <location>
        <begin position="24"/>
        <end position="234"/>
    </location>
</feature>
<feature type="signal peptide" evidence="2">
    <location>
        <begin position="1"/>
        <end position="23"/>
    </location>
</feature>
<feature type="compositionally biased region" description="Low complexity" evidence="1">
    <location>
        <begin position="35"/>
        <end position="53"/>
    </location>
</feature>
<sequence length="234" mass="26100">MKINSITISLASLALCVSIPSLAYESSESDDKGEGSYSYTKQYTSTTTYSQTTEYEGDDAEYSDYHDEGGQGDEDEGKKYAFKSVGYGQLYEQEVEDIDGDHYPDRALCLQASLYSLADDSQVGYSKECYSEEMDDNDGKKMIKTVYFHLDDGYFVARSHVTVQPIMQYGSKTPDGYDVTHITGSTDSENCIIEGADAYQWHQGTMWQSGMANLSEYYGSEGDTVYTKPSIMLT</sequence>
<evidence type="ECO:0000256" key="2">
    <source>
        <dbReference type="SAM" id="SignalP"/>
    </source>
</evidence>
<evidence type="ECO:0000256" key="1">
    <source>
        <dbReference type="SAM" id="MobiDB-lite"/>
    </source>
</evidence>
<proteinExistence type="predicted"/>
<dbReference type="EMBL" id="JAWJZI010000002">
    <property type="protein sequence ID" value="MDV5168417.1"/>
    <property type="molecule type" value="Genomic_DNA"/>
</dbReference>
<organism evidence="3 4">
    <name type="scientific">Photobacterium rosenbergii</name>
    <dbReference type="NCBI Taxonomy" id="294936"/>
    <lineage>
        <taxon>Bacteria</taxon>
        <taxon>Pseudomonadati</taxon>
        <taxon>Pseudomonadota</taxon>
        <taxon>Gammaproteobacteria</taxon>
        <taxon>Vibrionales</taxon>
        <taxon>Vibrionaceae</taxon>
        <taxon>Photobacterium</taxon>
    </lineage>
</organism>
<evidence type="ECO:0008006" key="5">
    <source>
        <dbReference type="Google" id="ProtNLM"/>
    </source>
</evidence>
<accession>A0ABU3ZE93</accession>
<evidence type="ECO:0000313" key="3">
    <source>
        <dbReference type="EMBL" id="MDV5168417.1"/>
    </source>
</evidence>
<dbReference type="Proteomes" id="UP001186452">
    <property type="component" value="Unassembled WGS sequence"/>
</dbReference>
<evidence type="ECO:0000313" key="4">
    <source>
        <dbReference type="Proteomes" id="UP001186452"/>
    </source>
</evidence>
<keyword evidence="2" id="KW-0732">Signal</keyword>
<dbReference type="RefSeq" id="WP_317521128.1">
    <property type="nucleotide sequence ID" value="NZ_JAWJZI010000002.1"/>
</dbReference>
<reference evidence="3 4" key="1">
    <citation type="submission" date="2023-10" db="EMBL/GenBank/DDBJ databases">
        <title>Marine bacteria isolated from horseshoe crab.</title>
        <authorList>
            <person name="Cheng T.H."/>
        </authorList>
    </citation>
    <scope>NUCLEOTIDE SEQUENCE [LARGE SCALE GENOMIC DNA]</scope>
    <source>
        <strain evidence="3 4">HSC6</strain>
    </source>
</reference>
<feature type="region of interest" description="Disordered" evidence="1">
    <location>
        <begin position="25"/>
        <end position="77"/>
    </location>
</feature>